<dbReference type="GO" id="GO:0051539">
    <property type="term" value="F:4 iron, 4 sulfur cluster binding"/>
    <property type="evidence" value="ECO:0007669"/>
    <property type="project" value="UniProtKB-KW"/>
</dbReference>
<evidence type="ECO:0000256" key="14">
    <source>
        <dbReference type="ARBA" id="ARBA00073059"/>
    </source>
</evidence>
<comment type="function">
    <text evidence="2">Catalyzes the condensation of iminoaspartate with dihydroxyacetone phosphate to form quinolinate.</text>
</comment>
<reference evidence="16 17" key="1">
    <citation type="submission" date="2019-02" db="EMBL/GenBank/DDBJ databases">
        <title>Genomic Encyclopedia of Type Strains, Phase IV (KMG-IV): sequencing the most valuable type-strain genomes for metagenomic binning, comparative biology and taxonomic classification.</title>
        <authorList>
            <person name="Goeker M."/>
        </authorList>
    </citation>
    <scope>NUCLEOTIDE SEQUENCE [LARGE SCALE GENOMIC DNA]</scope>
    <source>
        <strain evidence="16 17">DSM 23814</strain>
    </source>
</reference>
<name>A0A4Q7VPP3_9BURK</name>
<dbReference type="EMBL" id="SHKO01000001">
    <property type="protein sequence ID" value="RZT98403.1"/>
    <property type="molecule type" value="Genomic_DNA"/>
</dbReference>
<gene>
    <name evidence="16" type="ORF">EV681_0179</name>
</gene>
<dbReference type="PANTHER" id="PTHR30573">
    <property type="entry name" value="QUINOLINATE SYNTHETASE A"/>
    <property type="match status" value="1"/>
</dbReference>
<dbReference type="SUPFAM" id="SSF142754">
    <property type="entry name" value="NadA-like"/>
    <property type="match status" value="1"/>
</dbReference>
<dbReference type="PANTHER" id="PTHR30573:SF0">
    <property type="entry name" value="QUINOLINATE SYNTHASE, CHLOROPLASTIC"/>
    <property type="match status" value="1"/>
</dbReference>
<dbReference type="NCBIfam" id="NF006877">
    <property type="entry name" value="PRK09375.1-1"/>
    <property type="match status" value="1"/>
</dbReference>
<keyword evidence="11" id="KW-0408">Iron</keyword>
<keyword evidence="9" id="KW-0808">Transferase</keyword>
<evidence type="ECO:0000256" key="6">
    <source>
        <dbReference type="ARBA" id="ARBA00022485"/>
    </source>
</evidence>
<dbReference type="InterPro" id="IPR036094">
    <property type="entry name" value="NadA_sf"/>
</dbReference>
<dbReference type="RefSeq" id="WP_128393489.1">
    <property type="nucleotide sequence ID" value="NZ_SHKO01000001.1"/>
</dbReference>
<dbReference type="Pfam" id="PF02445">
    <property type="entry name" value="NadA"/>
    <property type="match status" value="1"/>
</dbReference>
<keyword evidence="12" id="KW-0411">Iron-sulfur</keyword>
<comment type="caution">
    <text evidence="16">The sequence shown here is derived from an EMBL/GenBank/DDBJ whole genome shotgun (WGS) entry which is preliminary data.</text>
</comment>
<dbReference type="FunFam" id="3.40.50.10800:FF:000003">
    <property type="entry name" value="Quinolinate synthase A"/>
    <property type="match status" value="1"/>
</dbReference>
<comment type="subcellular location">
    <subcellularLocation>
        <location evidence="3">Cytoplasm</location>
    </subcellularLocation>
</comment>
<evidence type="ECO:0000256" key="15">
    <source>
        <dbReference type="NCBIfam" id="TIGR00550"/>
    </source>
</evidence>
<dbReference type="UniPathway" id="UPA00253">
    <property type="reaction ID" value="UER00327"/>
</dbReference>
<dbReference type="OrthoDB" id="9801204at2"/>
<evidence type="ECO:0000256" key="4">
    <source>
        <dbReference type="ARBA" id="ARBA00005065"/>
    </source>
</evidence>
<dbReference type="GO" id="GO:0008987">
    <property type="term" value="F:quinolinate synthetase A activity"/>
    <property type="evidence" value="ECO:0007669"/>
    <property type="project" value="UniProtKB-UniRule"/>
</dbReference>
<protein>
    <recommendedName>
        <fullName evidence="14 15">Quinolinate synthase</fullName>
        <ecNumber evidence="5 15">2.5.1.72</ecNumber>
    </recommendedName>
</protein>
<organism evidence="16 17">
    <name type="scientific">Advenella incenata</name>
    <dbReference type="NCBI Taxonomy" id="267800"/>
    <lineage>
        <taxon>Bacteria</taxon>
        <taxon>Pseudomonadati</taxon>
        <taxon>Pseudomonadota</taxon>
        <taxon>Betaproteobacteria</taxon>
        <taxon>Burkholderiales</taxon>
        <taxon>Alcaligenaceae</taxon>
    </lineage>
</organism>
<keyword evidence="8" id="KW-0662">Pyridine nucleotide biosynthesis</keyword>
<evidence type="ECO:0000256" key="10">
    <source>
        <dbReference type="ARBA" id="ARBA00022723"/>
    </source>
</evidence>
<evidence type="ECO:0000256" key="9">
    <source>
        <dbReference type="ARBA" id="ARBA00022679"/>
    </source>
</evidence>
<keyword evidence="17" id="KW-1185">Reference proteome</keyword>
<comment type="catalytic activity">
    <reaction evidence="13">
        <text>iminosuccinate + dihydroxyacetone phosphate = quinolinate + phosphate + 2 H2O + H(+)</text>
        <dbReference type="Rhea" id="RHEA:25888"/>
        <dbReference type="ChEBI" id="CHEBI:15377"/>
        <dbReference type="ChEBI" id="CHEBI:15378"/>
        <dbReference type="ChEBI" id="CHEBI:29959"/>
        <dbReference type="ChEBI" id="CHEBI:43474"/>
        <dbReference type="ChEBI" id="CHEBI:57642"/>
        <dbReference type="ChEBI" id="CHEBI:77875"/>
        <dbReference type="EC" id="2.5.1.72"/>
    </reaction>
    <physiologicalReaction direction="left-to-right" evidence="13">
        <dbReference type="Rhea" id="RHEA:25889"/>
    </physiologicalReaction>
</comment>
<dbReference type="NCBIfam" id="TIGR00550">
    <property type="entry name" value="nadA"/>
    <property type="match status" value="1"/>
</dbReference>
<evidence type="ECO:0000256" key="12">
    <source>
        <dbReference type="ARBA" id="ARBA00023014"/>
    </source>
</evidence>
<dbReference type="NCBIfam" id="NF006878">
    <property type="entry name" value="PRK09375.1-2"/>
    <property type="match status" value="1"/>
</dbReference>
<dbReference type="FunFam" id="3.40.50.10800:FF:000001">
    <property type="entry name" value="Quinolinate synthase A"/>
    <property type="match status" value="1"/>
</dbReference>
<evidence type="ECO:0000256" key="8">
    <source>
        <dbReference type="ARBA" id="ARBA00022642"/>
    </source>
</evidence>
<keyword evidence="7" id="KW-0963">Cytoplasm</keyword>
<comment type="cofactor">
    <cofactor evidence="1">
        <name>[4Fe-4S] cluster</name>
        <dbReference type="ChEBI" id="CHEBI:49883"/>
    </cofactor>
</comment>
<accession>A0A4Q7VPP3</accession>
<dbReference type="Gene3D" id="3.40.50.10800">
    <property type="entry name" value="NadA-like"/>
    <property type="match status" value="3"/>
</dbReference>
<evidence type="ECO:0000256" key="3">
    <source>
        <dbReference type="ARBA" id="ARBA00004496"/>
    </source>
</evidence>
<keyword evidence="6" id="KW-0004">4Fe-4S</keyword>
<evidence type="ECO:0000256" key="5">
    <source>
        <dbReference type="ARBA" id="ARBA00012669"/>
    </source>
</evidence>
<sequence>MTSTSFSVRKTFDIDFPTLNQPVSHAGIGSACQVKQAWASVPAPLDKKDRDTYRQLIVDQLAKQQATLVAHYYVDAELQDLALQTGGCVGDSLEMARFGRDHPATTLVVAGVRFMGETAKILSPEKQVLMPDLEANCSLDLGCPPDAFAAFCDANPGRTVVVYANTSAQVKARADWVVTSSIALEIVTYLHQRGEKILWGPDRHLGQYIQQQTGADMLLWQGSCLVHNEFKAEELAELKKANPQARVLVHPESPAPVVALADVVGSTSRLIQAVTELPATSFIVATDQGIVHEMQKQAPGKTFIAAPTAGESATCKSCAFCPWMAMNGLAGVANCLQTHSGQIMLDPQLGYRALQPIARMLDFAAAYKKNIRASGDISRDVHLFSQIGPA</sequence>
<evidence type="ECO:0000256" key="11">
    <source>
        <dbReference type="ARBA" id="ARBA00023004"/>
    </source>
</evidence>
<dbReference type="GO" id="GO:0005829">
    <property type="term" value="C:cytosol"/>
    <property type="evidence" value="ECO:0007669"/>
    <property type="project" value="TreeGrafter"/>
</dbReference>
<evidence type="ECO:0000256" key="1">
    <source>
        <dbReference type="ARBA" id="ARBA00001966"/>
    </source>
</evidence>
<evidence type="ECO:0000313" key="17">
    <source>
        <dbReference type="Proteomes" id="UP000293398"/>
    </source>
</evidence>
<proteinExistence type="predicted"/>
<evidence type="ECO:0000256" key="13">
    <source>
        <dbReference type="ARBA" id="ARBA00050125"/>
    </source>
</evidence>
<evidence type="ECO:0000313" key="16">
    <source>
        <dbReference type="EMBL" id="RZT98403.1"/>
    </source>
</evidence>
<dbReference type="EC" id="2.5.1.72" evidence="5 15"/>
<comment type="pathway">
    <text evidence="4">Cofactor biosynthesis; NAD(+) biosynthesis; quinolinate from iminoaspartate: step 1/1.</text>
</comment>
<dbReference type="Proteomes" id="UP000293398">
    <property type="component" value="Unassembled WGS sequence"/>
</dbReference>
<evidence type="ECO:0000256" key="2">
    <source>
        <dbReference type="ARBA" id="ARBA00003791"/>
    </source>
</evidence>
<evidence type="ECO:0000256" key="7">
    <source>
        <dbReference type="ARBA" id="ARBA00022490"/>
    </source>
</evidence>
<dbReference type="GO" id="GO:0046872">
    <property type="term" value="F:metal ion binding"/>
    <property type="evidence" value="ECO:0007669"/>
    <property type="project" value="UniProtKB-KW"/>
</dbReference>
<dbReference type="AlphaFoldDB" id="A0A4Q7VPP3"/>
<dbReference type="InterPro" id="IPR003473">
    <property type="entry name" value="NadA"/>
</dbReference>
<keyword evidence="10" id="KW-0479">Metal-binding</keyword>
<dbReference type="GO" id="GO:0034628">
    <property type="term" value="P:'de novo' NAD+ biosynthetic process from L-aspartate"/>
    <property type="evidence" value="ECO:0007669"/>
    <property type="project" value="TreeGrafter"/>
</dbReference>